<proteinExistence type="predicted"/>
<organism evidence="2">
    <name type="scientific">Caldithrix abyssi</name>
    <dbReference type="NCBI Taxonomy" id="187145"/>
    <lineage>
        <taxon>Bacteria</taxon>
        <taxon>Pseudomonadati</taxon>
        <taxon>Calditrichota</taxon>
        <taxon>Calditrichia</taxon>
        <taxon>Calditrichales</taxon>
        <taxon>Calditrichaceae</taxon>
        <taxon>Caldithrix</taxon>
    </lineage>
</organism>
<feature type="domain" description="Stress-response A/B barrel" evidence="1">
    <location>
        <begin position="2"/>
        <end position="95"/>
    </location>
</feature>
<reference evidence="2" key="1">
    <citation type="journal article" date="2020" name="mSystems">
        <title>Genome- and Community-Level Interaction Insights into Carbon Utilization and Element Cycling Functions of Hydrothermarchaeota in Hydrothermal Sediment.</title>
        <authorList>
            <person name="Zhou Z."/>
            <person name="Liu Y."/>
            <person name="Xu W."/>
            <person name="Pan J."/>
            <person name="Luo Z.H."/>
            <person name="Li M."/>
        </authorList>
    </citation>
    <scope>NUCLEOTIDE SEQUENCE [LARGE SCALE GENOMIC DNA]</scope>
    <source>
        <strain evidence="2">HyVt-456</strain>
    </source>
</reference>
<dbReference type="InterPro" id="IPR011008">
    <property type="entry name" value="Dimeric_a/b-barrel"/>
</dbReference>
<dbReference type="Pfam" id="PF07876">
    <property type="entry name" value="Dabb"/>
    <property type="match status" value="1"/>
</dbReference>
<dbReference type="InterPro" id="IPR013097">
    <property type="entry name" value="Dabb"/>
</dbReference>
<comment type="caution">
    <text evidence="2">The sequence shown here is derived from an EMBL/GenBank/DDBJ whole genome shotgun (WGS) entry which is preliminary data.</text>
</comment>
<dbReference type="PROSITE" id="PS51502">
    <property type="entry name" value="S_R_A_B_BARREL"/>
    <property type="match status" value="1"/>
</dbReference>
<dbReference type="SUPFAM" id="SSF54909">
    <property type="entry name" value="Dimeric alpha+beta barrel"/>
    <property type="match status" value="1"/>
</dbReference>
<accession>A0A7V1PWJ8</accession>
<evidence type="ECO:0000259" key="1">
    <source>
        <dbReference type="PROSITE" id="PS51502"/>
    </source>
</evidence>
<dbReference type="AlphaFoldDB" id="A0A7V1PWJ8"/>
<dbReference type="PANTHER" id="PTHR37832">
    <property type="entry name" value="BLL2683 PROTEIN"/>
    <property type="match status" value="1"/>
</dbReference>
<dbReference type="EMBL" id="DRLD01000373">
    <property type="protein sequence ID" value="HED11672.1"/>
    <property type="molecule type" value="Genomic_DNA"/>
</dbReference>
<dbReference type="PANTHER" id="PTHR37832:SF1">
    <property type="entry name" value="STRESS-RESPONSE A_B BARREL DOMAIN-CONTAINING PROTEIN"/>
    <property type="match status" value="1"/>
</dbReference>
<evidence type="ECO:0000313" key="2">
    <source>
        <dbReference type="EMBL" id="HED11672.1"/>
    </source>
</evidence>
<dbReference type="Gene3D" id="3.30.70.100">
    <property type="match status" value="1"/>
</dbReference>
<name>A0A7V1PWJ8_CALAY</name>
<dbReference type="SMART" id="SM00886">
    <property type="entry name" value="Dabb"/>
    <property type="match status" value="1"/>
</dbReference>
<gene>
    <name evidence="2" type="ORF">ENJ10_13350</name>
</gene>
<dbReference type="Proteomes" id="UP000886005">
    <property type="component" value="Unassembled WGS sequence"/>
</dbReference>
<sequence length="105" mass="11764">MICHVVMWDIKKDVTPPVSAHQIKANLESLKEKIGEIVSFEVGINEREVPAGADIVLISRFKTFEDLKHYQEHPAHLEVVAFLRGCTVKKGVVDFTIDADSFLSS</sequence>
<protein>
    <submittedName>
        <fullName evidence="2">Dabb family protein</fullName>
    </submittedName>
</protein>